<keyword evidence="7" id="KW-0472">Membrane</keyword>
<dbReference type="OrthoDB" id="3266505at2759"/>
<evidence type="ECO:0000256" key="5">
    <source>
        <dbReference type="ARBA" id="ARBA00023242"/>
    </source>
</evidence>
<dbReference type="RefSeq" id="XP_067482042.1">
    <property type="nucleotide sequence ID" value="XM_067625597.1"/>
</dbReference>
<dbReference type="GO" id="GO:0000981">
    <property type="term" value="F:DNA-binding transcription factor activity, RNA polymerase II-specific"/>
    <property type="evidence" value="ECO:0007669"/>
    <property type="project" value="InterPro"/>
</dbReference>
<feature type="region of interest" description="Disordered" evidence="6">
    <location>
        <begin position="1"/>
        <end position="21"/>
    </location>
</feature>
<feature type="domain" description="Zn(2)-C6 fungal-type" evidence="8">
    <location>
        <begin position="23"/>
        <end position="55"/>
    </location>
</feature>
<keyword evidence="10" id="KW-1185">Reference proteome</keyword>
<dbReference type="GO" id="GO:0003677">
    <property type="term" value="F:DNA binding"/>
    <property type="evidence" value="ECO:0007669"/>
    <property type="project" value="UniProtKB-KW"/>
</dbReference>
<keyword evidence="3" id="KW-0238">DNA-binding</keyword>
<organism evidence="9 10">
    <name type="scientific">Aspergillus brasiliensis (strain CBS 101740 / IMI 381727 / IBT 21946)</name>
    <dbReference type="NCBI Taxonomy" id="767769"/>
    <lineage>
        <taxon>Eukaryota</taxon>
        <taxon>Fungi</taxon>
        <taxon>Dikarya</taxon>
        <taxon>Ascomycota</taxon>
        <taxon>Pezizomycotina</taxon>
        <taxon>Eurotiomycetes</taxon>
        <taxon>Eurotiomycetidae</taxon>
        <taxon>Eurotiales</taxon>
        <taxon>Aspergillaceae</taxon>
        <taxon>Aspergillus</taxon>
        <taxon>Aspergillus subgen. Circumdati</taxon>
    </lineage>
</organism>
<dbReference type="STRING" id="767769.A0A1L9USU0"/>
<dbReference type="InterPro" id="IPR007219">
    <property type="entry name" value="XnlR_reg_dom"/>
</dbReference>
<dbReference type="GeneID" id="93578085"/>
<dbReference type="CDD" id="cd12148">
    <property type="entry name" value="fungal_TF_MHR"/>
    <property type="match status" value="1"/>
</dbReference>
<accession>A0A1L9USU0</accession>
<evidence type="ECO:0000256" key="4">
    <source>
        <dbReference type="ARBA" id="ARBA00023163"/>
    </source>
</evidence>
<dbReference type="InterPro" id="IPR051127">
    <property type="entry name" value="Fungal_SecMet_Regulators"/>
</dbReference>
<feature type="transmembrane region" description="Helical" evidence="7">
    <location>
        <begin position="559"/>
        <end position="580"/>
    </location>
</feature>
<dbReference type="GO" id="GO:0008270">
    <property type="term" value="F:zinc ion binding"/>
    <property type="evidence" value="ECO:0007669"/>
    <property type="project" value="InterPro"/>
</dbReference>
<keyword evidence="1" id="KW-0479">Metal-binding</keyword>
<dbReference type="AlphaFoldDB" id="A0A1L9USU0"/>
<dbReference type="OMA" id="HNTNHRD"/>
<dbReference type="Proteomes" id="UP000184499">
    <property type="component" value="Unassembled WGS sequence"/>
</dbReference>
<evidence type="ECO:0000256" key="3">
    <source>
        <dbReference type="ARBA" id="ARBA00023125"/>
    </source>
</evidence>
<keyword evidence="2" id="KW-0805">Transcription regulation</keyword>
<name>A0A1L9USU0_ASPBC</name>
<dbReference type="PROSITE" id="PS50048">
    <property type="entry name" value="ZN2_CY6_FUNGAL_2"/>
    <property type="match status" value="1"/>
</dbReference>
<evidence type="ECO:0000313" key="9">
    <source>
        <dbReference type="EMBL" id="OJJ74794.1"/>
    </source>
</evidence>
<keyword evidence="4" id="KW-0804">Transcription</keyword>
<dbReference type="InterPro" id="IPR036864">
    <property type="entry name" value="Zn2-C6_fun-type_DNA-bd_sf"/>
</dbReference>
<dbReference type="PANTHER" id="PTHR47424">
    <property type="entry name" value="REGULATORY PROTEIN GAL4"/>
    <property type="match status" value="1"/>
</dbReference>
<keyword evidence="5" id="KW-0539">Nucleus</keyword>
<dbReference type="CDD" id="cd00067">
    <property type="entry name" value="GAL4"/>
    <property type="match status" value="1"/>
</dbReference>
<protein>
    <recommendedName>
        <fullName evidence="8">Zn(2)-C6 fungal-type domain-containing protein</fullName>
    </recommendedName>
</protein>
<dbReference type="SMART" id="SM00066">
    <property type="entry name" value="GAL4"/>
    <property type="match status" value="1"/>
</dbReference>
<dbReference type="GO" id="GO:0009893">
    <property type="term" value="P:positive regulation of metabolic process"/>
    <property type="evidence" value="ECO:0007669"/>
    <property type="project" value="UniProtKB-ARBA"/>
</dbReference>
<evidence type="ECO:0000256" key="7">
    <source>
        <dbReference type="SAM" id="Phobius"/>
    </source>
</evidence>
<dbReference type="Gene3D" id="4.10.240.10">
    <property type="entry name" value="Zn(2)-C6 fungal-type DNA-binding domain"/>
    <property type="match status" value="1"/>
</dbReference>
<dbReference type="InterPro" id="IPR001138">
    <property type="entry name" value="Zn2Cys6_DnaBD"/>
</dbReference>
<dbReference type="PANTHER" id="PTHR47424:SF6">
    <property type="entry name" value="PROLINE UTILIZATION TRANS-ACTIVATOR"/>
    <property type="match status" value="1"/>
</dbReference>
<sequence length="753" mass="84285">MAASTKKADRRVPPEQRKRTEHSCDRCKTRKHKCNRIPNQLRCEHCERFNYKCAVTRPRKQRLYGSAEHVRARMVLLEALVKGLIPDADLSSFESMREVGESLGIPMPEIDEEGEYHAPQPEPSQNNEVVRVERKQQHLVQDQQGQGQYIGPASSYFFQLKLRTLLGRHQERICQMLLFGRNPTDETLRPSAIEVLTESEIRVVARPPPSYANGSSMSYIPALLDSSVIDGLVRSYFEHVNVDFPVLHEASFLENYDRWRFAPQAVDRAWVCTLLCVLILGRRINPLGTAETQQQKWWTHVESLLPSIIFTSSIQSVQALMLAALHLHNTNHRDVCWTLTGAAARIAVAIGLHRDDIVCEGPRLARELRRLLWWTLYSFEQIQVSSHDRPSALDGTLCSTSSPHERLLGIGSSLWPPNYTLWSTRLTSILGFACRALPTAASDPELTGLSGLSSPAAGLLRDLTRWHATLPQHLSLNVFDTLPESFKRPVLLLHIQYHYTVSLLTRHSLMQHLGSFTQQSTGDANEEEIELTAKVCCESGRKSCELLVQLHKCGKFNAVTWWDVYFVYSSTLVLALGLMWDRAQQRSDRTTIDSSLALLHSCAGIVVDHSSNPMVPGTMRRWIGMICDLDVLVHEKLAPSHQVVQSVQSDVNASPSSANAIVELGPSMATQTYAPVQDLGVVMQPSAELSVSHLDSALILPNDGSTNPTMGMPFMNDEGGFYSWDSIGCMLLGTETLNTPMNCNMAYFTDTGH</sequence>
<reference evidence="10" key="1">
    <citation type="journal article" date="2017" name="Genome Biol.">
        <title>Comparative genomics reveals high biological diversity and specific adaptations in the industrially and medically important fungal genus Aspergillus.</title>
        <authorList>
            <person name="de Vries R.P."/>
            <person name="Riley R."/>
            <person name="Wiebenga A."/>
            <person name="Aguilar-Osorio G."/>
            <person name="Amillis S."/>
            <person name="Uchima C.A."/>
            <person name="Anderluh G."/>
            <person name="Asadollahi M."/>
            <person name="Askin M."/>
            <person name="Barry K."/>
            <person name="Battaglia E."/>
            <person name="Bayram O."/>
            <person name="Benocci T."/>
            <person name="Braus-Stromeyer S.A."/>
            <person name="Caldana C."/>
            <person name="Canovas D."/>
            <person name="Cerqueira G.C."/>
            <person name="Chen F."/>
            <person name="Chen W."/>
            <person name="Choi C."/>
            <person name="Clum A."/>
            <person name="Dos Santos R.A."/>
            <person name="Damasio A.R."/>
            <person name="Diallinas G."/>
            <person name="Emri T."/>
            <person name="Fekete E."/>
            <person name="Flipphi M."/>
            <person name="Freyberg S."/>
            <person name="Gallo A."/>
            <person name="Gournas C."/>
            <person name="Habgood R."/>
            <person name="Hainaut M."/>
            <person name="Harispe M.L."/>
            <person name="Henrissat B."/>
            <person name="Hilden K.S."/>
            <person name="Hope R."/>
            <person name="Hossain A."/>
            <person name="Karabika E."/>
            <person name="Karaffa L."/>
            <person name="Karanyi Z."/>
            <person name="Krasevec N."/>
            <person name="Kuo A."/>
            <person name="Kusch H."/>
            <person name="LaButti K."/>
            <person name="Lagendijk E.L."/>
            <person name="Lapidus A."/>
            <person name="Levasseur A."/>
            <person name="Lindquist E."/>
            <person name="Lipzen A."/>
            <person name="Logrieco A.F."/>
            <person name="MacCabe A."/>
            <person name="Maekelae M.R."/>
            <person name="Malavazi I."/>
            <person name="Melin P."/>
            <person name="Meyer V."/>
            <person name="Mielnichuk N."/>
            <person name="Miskei M."/>
            <person name="Molnar A.P."/>
            <person name="Mule G."/>
            <person name="Ngan C.Y."/>
            <person name="Orejas M."/>
            <person name="Orosz E."/>
            <person name="Ouedraogo J.P."/>
            <person name="Overkamp K.M."/>
            <person name="Park H.-S."/>
            <person name="Perrone G."/>
            <person name="Piumi F."/>
            <person name="Punt P.J."/>
            <person name="Ram A.F."/>
            <person name="Ramon A."/>
            <person name="Rauscher S."/>
            <person name="Record E."/>
            <person name="Riano-Pachon D.M."/>
            <person name="Robert V."/>
            <person name="Roehrig J."/>
            <person name="Ruller R."/>
            <person name="Salamov A."/>
            <person name="Salih N.S."/>
            <person name="Samson R.A."/>
            <person name="Sandor E."/>
            <person name="Sanguinetti M."/>
            <person name="Schuetze T."/>
            <person name="Sepcic K."/>
            <person name="Shelest E."/>
            <person name="Sherlock G."/>
            <person name="Sophianopoulou V."/>
            <person name="Squina F.M."/>
            <person name="Sun H."/>
            <person name="Susca A."/>
            <person name="Todd R.B."/>
            <person name="Tsang A."/>
            <person name="Unkles S.E."/>
            <person name="van de Wiele N."/>
            <person name="van Rossen-Uffink D."/>
            <person name="Oliveira J.V."/>
            <person name="Vesth T.C."/>
            <person name="Visser J."/>
            <person name="Yu J.-H."/>
            <person name="Zhou M."/>
            <person name="Andersen M.R."/>
            <person name="Archer D.B."/>
            <person name="Baker S.E."/>
            <person name="Benoit I."/>
            <person name="Brakhage A.A."/>
            <person name="Braus G.H."/>
            <person name="Fischer R."/>
            <person name="Frisvad J.C."/>
            <person name="Goldman G.H."/>
            <person name="Houbraken J."/>
            <person name="Oakley B."/>
            <person name="Pocsi I."/>
            <person name="Scazzocchio C."/>
            <person name="Seiboth B."/>
            <person name="vanKuyk P.A."/>
            <person name="Wortman J."/>
            <person name="Dyer P.S."/>
            <person name="Grigoriev I.V."/>
        </authorList>
    </citation>
    <scope>NUCLEOTIDE SEQUENCE [LARGE SCALE GENOMIC DNA]</scope>
    <source>
        <strain evidence="10">CBS 101740 / IMI 381727 / IBT 21946</strain>
    </source>
</reference>
<dbReference type="EMBL" id="KV878681">
    <property type="protein sequence ID" value="OJJ74794.1"/>
    <property type="molecule type" value="Genomic_DNA"/>
</dbReference>
<evidence type="ECO:0000256" key="2">
    <source>
        <dbReference type="ARBA" id="ARBA00023015"/>
    </source>
</evidence>
<evidence type="ECO:0000259" key="8">
    <source>
        <dbReference type="PROSITE" id="PS50048"/>
    </source>
</evidence>
<evidence type="ECO:0000256" key="6">
    <source>
        <dbReference type="SAM" id="MobiDB-lite"/>
    </source>
</evidence>
<gene>
    <name evidence="9" type="ORF">ASPBRDRAFT_462666</name>
</gene>
<dbReference type="VEuPathDB" id="FungiDB:ASPBRDRAFT_462666"/>
<evidence type="ECO:0000256" key="1">
    <source>
        <dbReference type="ARBA" id="ARBA00022723"/>
    </source>
</evidence>
<keyword evidence="7" id="KW-0812">Transmembrane</keyword>
<dbReference type="Pfam" id="PF00172">
    <property type="entry name" value="Zn_clus"/>
    <property type="match status" value="1"/>
</dbReference>
<dbReference type="SMART" id="SM00906">
    <property type="entry name" value="Fungal_trans"/>
    <property type="match status" value="1"/>
</dbReference>
<dbReference type="PROSITE" id="PS00463">
    <property type="entry name" value="ZN2_CY6_FUNGAL_1"/>
    <property type="match status" value="1"/>
</dbReference>
<keyword evidence="7" id="KW-1133">Transmembrane helix</keyword>
<proteinExistence type="predicted"/>
<dbReference type="SUPFAM" id="SSF57701">
    <property type="entry name" value="Zn2/Cys6 DNA-binding domain"/>
    <property type="match status" value="1"/>
</dbReference>
<dbReference type="Pfam" id="PF04082">
    <property type="entry name" value="Fungal_trans"/>
    <property type="match status" value="1"/>
</dbReference>
<evidence type="ECO:0000313" key="10">
    <source>
        <dbReference type="Proteomes" id="UP000184499"/>
    </source>
</evidence>
<dbReference type="GO" id="GO:0006351">
    <property type="term" value="P:DNA-templated transcription"/>
    <property type="evidence" value="ECO:0007669"/>
    <property type="project" value="InterPro"/>
</dbReference>